<protein>
    <submittedName>
        <fullName evidence="3">Uncharacterized protein</fullName>
    </submittedName>
</protein>
<evidence type="ECO:0000313" key="3">
    <source>
        <dbReference type="EMBL" id="KAK0750813.1"/>
    </source>
</evidence>
<dbReference type="AlphaFoldDB" id="A0AA40F3Z1"/>
<name>A0AA40F3Z1_9PEZI</name>
<reference evidence="3" key="1">
    <citation type="submission" date="2023-06" db="EMBL/GenBank/DDBJ databases">
        <title>Genome-scale phylogeny and comparative genomics of the fungal order Sordariales.</title>
        <authorList>
            <consortium name="Lawrence Berkeley National Laboratory"/>
            <person name="Hensen N."/>
            <person name="Bonometti L."/>
            <person name="Westerberg I."/>
            <person name="Brannstrom I.O."/>
            <person name="Guillou S."/>
            <person name="Cros-Aarteil S."/>
            <person name="Calhoun S."/>
            <person name="Haridas S."/>
            <person name="Kuo A."/>
            <person name="Mondo S."/>
            <person name="Pangilinan J."/>
            <person name="Riley R."/>
            <person name="LaButti K."/>
            <person name="Andreopoulos B."/>
            <person name="Lipzen A."/>
            <person name="Chen C."/>
            <person name="Yanf M."/>
            <person name="Daum C."/>
            <person name="Ng V."/>
            <person name="Clum A."/>
            <person name="Steindorff A."/>
            <person name="Ohm R."/>
            <person name="Martin F."/>
            <person name="Silar P."/>
            <person name="Natvig D."/>
            <person name="Lalanne C."/>
            <person name="Gautier V."/>
            <person name="Ament-velasquez S.L."/>
            <person name="Kruys A."/>
            <person name="Hutchinson M.I."/>
            <person name="Powell A.J."/>
            <person name="Barry K."/>
            <person name="Miller A.N."/>
            <person name="Grigoriev I.V."/>
            <person name="Debuchy R."/>
            <person name="Gladieux P."/>
            <person name="Thoren M.H."/>
            <person name="Johannesson H."/>
        </authorList>
    </citation>
    <scope>NUCLEOTIDE SEQUENCE</scope>
    <source>
        <strain evidence="3">SMH3187-1</strain>
    </source>
</reference>
<dbReference type="Proteomes" id="UP001172155">
    <property type="component" value="Unassembled WGS sequence"/>
</dbReference>
<accession>A0AA40F3Z1</accession>
<comment type="caution">
    <text evidence="3">The sequence shown here is derived from an EMBL/GenBank/DDBJ whole genome shotgun (WGS) entry which is preliminary data.</text>
</comment>
<keyword evidence="2" id="KW-0732">Signal</keyword>
<sequence length="372" mass="40111">MVQLAIATIVLMALGAMVSAAPSPAPFTFSGWVEELIANPNGNQLTPKQALVAAEDVANARAMVTISDGPGPPIPDEGTKRHLRSSASLFTISTKYFNAPAALLLILASMAGRPLERRKTRRSGGGIGGQVGEEPEGGDEFVVIAGAPPKEGAGRNASLSPGRRSEGRDKASQIPARERQGPKTTFREGVTSDMAAALTTSSHRMCLSPHKSTGLSDSTSSRPAKSTAERRSCWIRTRSFPSSVSSRNSHDKTYSPHPPHSFRMYLNSSRVRTCRDVALRIYDSFSTVSSWLMHTASIQMVTAPNRFRIRRSASAQFVEISSLTLWGNMRGEPGPVGKMRDAKVACERCFILGPRKRVEVEDSDGPRAGGYR</sequence>
<evidence type="ECO:0000256" key="2">
    <source>
        <dbReference type="SAM" id="SignalP"/>
    </source>
</evidence>
<feature type="compositionally biased region" description="Basic and acidic residues" evidence="1">
    <location>
        <begin position="163"/>
        <end position="181"/>
    </location>
</feature>
<keyword evidence="4" id="KW-1185">Reference proteome</keyword>
<feature type="region of interest" description="Disordered" evidence="1">
    <location>
        <begin position="205"/>
        <end position="230"/>
    </location>
</feature>
<evidence type="ECO:0000313" key="4">
    <source>
        <dbReference type="Proteomes" id="UP001172155"/>
    </source>
</evidence>
<gene>
    <name evidence="3" type="ORF">B0T18DRAFT_485558</name>
</gene>
<dbReference type="EMBL" id="JAUKUD010000002">
    <property type="protein sequence ID" value="KAK0750813.1"/>
    <property type="molecule type" value="Genomic_DNA"/>
</dbReference>
<evidence type="ECO:0000256" key="1">
    <source>
        <dbReference type="SAM" id="MobiDB-lite"/>
    </source>
</evidence>
<feature type="region of interest" description="Disordered" evidence="1">
    <location>
        <begin position="116"/>
        <end position="189"/>
    </location>
</feature>
<organism evidence="3 4">
    <name type="scientific">Schizothecium vesticola</name>
    <dbReference type="NCBI Taxonomy" id="314040"/>
    <lineage>
        <taxon>Eukaryota</taxon>
        <taxon>Fungi</taxon>
        <taxon>Dikarya</taxon>
        <taxon>Ascomycota</taxon>
        <taxon>Pezizomycotina</taxon>
        <taxon>Sordariomycetes</taxon>
        <taxon>Sordariomycetidae</taxon>
        <taxon>Sordariales</taxon>
        <taxon>Schizotheciaceae</taxon>
        <taxon>Schizothecium</taxon>
    </lineage>
</organism>
<feature type="signal peptide" evidence="2">
    <location>
        <begin position="1"/>
        <end position="20"/>
    </location>
</feature>
<proteinExistence type="predicted"/>
<feature type="compositionally biased region" description="Polar residues" evidence="1">
    <location>
        <begin position="210"/>
        <end position="224"/>
    </location>
</feature>
<feature type="chain" id="PRO_5041291436" evidence="2">
    <location>
        <begin position="21"/>
        <end position="372"/>
    </location>
</feature>